<dbReference type="Gene3D" id="3.40.630.30">
    <property type="match status" value="1"/>
</dbReference>
<evidence type="ECO:0000313" key="5">
    <source>
        <dbReference type="Proteomes" id="UP000460435"/>
    </source>
</evidence>
<feature type="domain" description="N-acetyltransferase" evidence="3">
    <location>
        <begin position="1"/>
        <end position="129"/>
    </location>
</feature>
<dbReference type="PANTHER" id="PTHR43877">
    <property type="entry name" value="AMINOALKYLPHOSPHONATE N-ACETYLTRANSFERASE-RELATED-RELATED"/>
    <property type="match status" value="1"/>
</dbReference>
<keyword evidence="1 4" id="KW-0808">Transferase</keyword>
<organism evidence="4 5">
    <name type="scientific">Phytoactinopolyspora mesophila</name>
    <dbReference type="NCBI Taxonomy" id="2650750"/>
    <lineage>
        <taxon>Bacteria</taxon>
        <taxon>Bacillati</taxon>
        <taxon>Actinomycetota</taxon>
        <taxon>Actinomycetes</taxon>
        <taxon>Jiangellales</taxon>
        <taxon>Jiangellaceae</taxon>
        <taxon>Phytoactinopolyspora</taxon>
    </lineage>
</organism>
<dbReference type="PANTHER" id="PTHR43877:SF1">
    <property type="entry name" value="ACETYLTRANSFERASE"/>
    <property type="match status" value="1"/>
</dbReference>
<evidence type="ECO:0000256" key="2">
    <source>
        <dbReference type="ARBA" id="ARBA00023315"/>
    </source>
</evidence>
<dbReference type="SUPFAM" id="SSF55729">
    <property type="entry name" value="Acyl-CoA N-acyltransferases (Nat)"/>
    <property type="match status" value="1"/>
</dbReference>
<keyword evidence="2" id="KW-0012">Acyltransferase</keyword>
<comment type="caution">
    <text evidence="4">The sequence shown here is derived from an EMBL/GenBank/DDBJ whole genome shotgun (WGS) entry which is preliminary data.</text>
</comment>
<dbReference type="InterPro" id="IPR000182">
    <property type="entry name" value="GNAT_dom"/>
</dbReference>
<dbReference type="RefSeq" id="WP_162451702.1">
    <property type="nucleotide sequence ID" value="NZ_WLZY01000006.1"/>
</dbReference>
<evidence type="ECO:0000256" key="1">
    <source>
        <dbReference type="ARBA" id="ARBA00022679"/>
    </source>
</evidence>
<dbReference type="Pfam" id="PF00583">
    <property type="entry name" value="Acetyltransf_1"/>
    <property type="match status" value="1"/>
</dbReference>
<name>A0A7K3M7I3_9ACTN</name>
<evidence type="ECO:0000259" key="3">
    <source>
        <dbReference type="PROSITE" id="PS51186"/>
    </source>
</evidence>
<accession>A0A7K3M7I3</accession>
<dbReference type="CDD" id="cd04301">
    <property type="entry name" value="NAT_SF"/>
    <property type="match status" value="1"/>
</dbReference>
<protein>
    <submittedName>
        <fullName evidence="4">GNAT family N-acetyltransferase</fullName>
    </submittedName>
</protein>
<reference evidence="4 5" key="1">
    <citation type="submission" date="2019-11" db="EMBL/GenBank/DDBJ databases">
        <authorList>
            <person name="Li X.-J."/>
            <person name="Feng X.-M."/>
        </authorList>
    </citation>
    <scope>NUCLEOTIDE SEQUENCE [LARGE SCALE GENOMIC DNA]</scope>
    <source>
        <strain evidence="4 5">XMNu-373</strain>
    </source>
</reference>
<keyword evidence="5" id="KW-1185">Reference proteome</keyword>
<proteinExistence type="predicted"/>
<dbReference type="AlphaFoldDB" id="A0A7K3M7I3"/>
<dbReference type="InterPro" id="IPR050832">
    <property type="entry name" value="Bact_Acetyltransf"/>
</dbReference>
<evidence type="ECO:0000313" key="4">
    <source>
        <dbReference type="EMBL" id="NDL59007.1"/>
    </source>
</evidence>
<dbReference type="GO" id="GO:0016747">
    <property type="term" value="F:acyltransferase activity, transferring groups other than amino-acyl groups"/>
    <property type="evidence" value="ECO:0007669"/>
    <property type="project" value="InterPro"/>
</dbReference>
<dbReference type="Proteomes" id="UP000460435">
    <property type="component" value="Unassembled WGS sequence"/>
</dbReference>
<dbReference type="InterPro" id="IPR016181">
    <property type="entry name" value="Acyl_CoA_acyltransferase"/>
</dbReference>
<gene>
    <name evidence="4" type="ORF">F7O44_18230</name>
</gene>
<sequence length="129" mass="14706">MVSPDFRSFRGGGSPSIYHHDRPVAYLLVGNVDGYAHVEQVSVHPEYARRGLGRRLVEVVEQWAREQGLSGVTLTSYADVPWNAQYYERLGFRTLGDAELTDGLRNIRQHEADRGLDAWPRVTMLRPLR</sequence>
<dbReference type="PROSITE" id="PS51186">
    <property type="entry name" value="GNAT"/>
    <property type="match status" value="1"/>
</dbReference>
<dbReference type="EMBL" id="WLZY01000006">
    <property type="protein sequence ID" value="NDL59007.1"/>
    <property type="molecule type" value="Genomic_DNA"/>
</dbReference>